<feature type="region of interest" description="Disordered" evidence="1">
    <location>
        <begin position="26"/>
        <end position="52"/>
    </location>
</feature>
<keyword evidence="2" id="KW-0732">Signal</keyword>
<feature type="region of interest" description="Disordered" evidence="1">
    <location>
        <begin position="134"/>
        <end position="164"/>
    </location>
</feature>
<evidence type="ECO:0000256" key="2">
    <source>
        <dbReference type="SAM" id="SignalP"/>
    </source>
</evidence>
<keyword evidence="4" id="KW-1185">Reference proteome</keyword>
<evidence type="ECO:0000256" key="1">
    <source>
        <dbReference type="SAM" id="MobiDB-lite"/>
    </source>
</evidence>
<feature type="region of interest" description="Disordered" evidence="1">
    <location>
        <begin position="268"/>
        <end position="310"/>
    </location>
</feature>
<organism evidence="3 4">
    <name type="scientific">Cylicocyclus nassatus</name>
    <name type="common">Nematode worm</name>
    <dbReference type="NCBI Taxonomy" id="53992"/>
    <lineage>
        <taxon>Eukaryota</taxon>
        <taxon>Metazoa</taxon>
        <taxon>Ecdysozoa</taxon>
        <taxon>Nematoda</taxon>
        <taxon>Chromadorea</taxon>
        <taxon>Rhabditida</taxon>
        <taxon>Rhabditina</taxon>
        <taxon>Rhabditomorpha</taxon>
        <taxon>Strongyloidea</taxon>
        <taxon>Strongylidae</taxon>
        <taxon>Cylicocyclus</taxon>
    </lineage>
</organism>
<feature type="signal peptide" evidence="2">
    <location>
        <begin position="1"/>
        <end position="17"/>
    </location>
</feature>
<comment type="caution">
    <text evidence="3">The sequence shown here is derived from an EMBL/GenBank/DDBJ whole genome shotgun (WGS) entry which is preliminary data.</text>
</comment>
<feature type="compositionally biased region" description="Basic and acidic residues" evidence="1">
    <location>
        <begin position="134"/>
        <end position="147"/>
    </location>
</feature>
<reference evidence="3" key="1">
    <citation type="submission" date="2023-07" db="EMBL/GenBank/DDBJ databases">
        <authorList>
            <consortium name="CYATHOMIX"/>
        </authorList>
    </citation>
    <scope>NUCLEOTIDE SEQUENCE</scope>
    <source>
        <strain evidence="3">N/A</strain>
    </source>
</reference>
<proteinExistence type="predicted"/>
<accession>A0AA36H143</accession>
<dbReference type="AlphaFoldDB" id="A0AA36H143"/>
<sequence length="356" mass="39520">MHPAKLFLLSFLAGVLATPVHHAIRRHRRDESTKVNTTTTEAKEDGPDLPPLPLDYDEEEDIYMSLDDPRVGTVDEEGNVLVPVDDDGNVLPGFEHLVRPLQVKVQEDAVPETDVLEKAASLAKVIVPALKIEHQQAEQEQQSKDVDDSNDDESGTEPEISKLPLLNDYVDSREKTENRRRIGFGVKPESPSGAVVMKNVTVIEKINPDMDENAINVNEEPISEAEENAIDEIFGLNKDEDLEKEMEKMDDYEKVGVEKSKKLFLGESVSSEEIEGSDRNDEESPLKPVRPQIGGGVKDEEDARVLPKDEEESRKLFDDLRKADLLGLDVGSNPNNSVTKVLSMAALLLIGFVLPL</sequence>
<evidence type="ECO:0000313" key="3">
    <source>
        <dbReference type="EMBL" id="CAJ0601797.1"/>
    </source>
</evidence>
<name>A0AA36H143_CYLNA</name>
<protein>
    <submittedName>
        <fullName evidence="3">Uncharacterized protein</fullName>
    </submittedName>
</protein>
<feature type="compositionally biased region" description="Basic and acidic residues" evidence="1">
    <location>
        <begin position="297"/>
        <end position="310"/>
    </location>
</feature>
<dbReference type="Proteomes" id="UP001176961">
    <property type="component" value="Unassembled WGS sequence"/>
</dbReference>
<evidence type="ECO:0000313" key="4">
    <source>
        <dbReference type="Proteomes" id="UP001176961"/>
    </source>
</evidence>
<gene>
    <name evidence="3" type="ORF">CYNAS_LOCUS13780</name>
</gene>
<dbReference type="EMBL" id="CATQJL010000305">
    <property type="protein sequence ID" value="CAJ0601797.1"/>
    <property type="molecule type" value="Genomic_DNA"/>
</dbReference>
<feature type="compositionally biased region" description="Basic and acidic residues" evidence="1">
    <location>
        <begin position="276"/>
        <end position="285"/>
    </location>
</feature>
<feature type="chain" id="PRO_5041234182" evidence="2">
    <location>
        <begin position="18"/>
        <end position="356"/>
    </location>
</feature>